<feature type="domain" description="HTH araC/xylS-type" evidence="5">
    <location>
        <begin position="628"/>
        <end position="727"/>
    </location>
</feature>
<dbReference type="InterPro" id="IPR020449">
    <property type="entry name" value="Tscrpt_reg_AraC-type_HTH"/>
</dbReference>
<sequence>MKEFFTNKYFNRVLALFSIVILITINLLSFILYKNYEINTINRFKKINIEILNETSRMNEYIGKSIKLSGMNLLYESPIQKLMKSPDMNNFEKVQAIRRMDSVQSMGMHIHSIYLYNMEKDYIYSTSNYMSTHADNFYDKEVIQLLNSGRNLKGFYPIPRWIKEGSSKYPVCTFFFFESNPMKENKGVLIINLDLKWLKEIEGEGDKSSSLYIVDQDRKVVYNSDLDKFLMELSDEKYIEKIFASEEKSGHFIDTVDGVKSLVMYSKPEDQEWYFIKLMPYNSLVDNITAMRDNTIKIILLFLVVGVGISFALSKKLSNPIDKWVSMMKEFGVSKDSDDITYITSSIEHMLVKASDLESMSKTYLNALHQELLKEIIVGNIKRDKDIHKILKEYKMPLSYHGNYHMILCYNGQNYMLEAMGNEFEQSNYSVNIGENTVHILWNADPQRINRLIDTFKFMGVSSIAVSGLITSIREFNLGFIALNELLKEKIFYPKGYVLYYDYEITRYKPPHYPSEKEKDLISSLRRGEVENTLVVYKDFIEIISNFKYDYFKFYLVRLIFSIQNMVDELEIEEYFLDYGMIKRDYFEKYLEESNHISGLDIYFKDIFSSIERAISEEKSKRNYIVIEKAIEYISQNFKDLNLSLQTVSDAVGLSSSYLNQIFKTEKEVSISEYIVNYRIEKAKEYLIDKDFTIKNIANMVGFSNDNYFYTVFKKNTGLTPGQYRKEYA</sequence>
<keyword evidence="7" id="KW-1185">Reference proteome</keyword>
<evidence type="ECO:0000313" key="7">
    <source>
        <dbReference type="Proteomes" id="UP000198625"/>
    </source>
</evidence>
<dbReference type="Gene3D" id="3.30.450.20">
    <property type="entry name" value="PAS domain"/>
    <property type="match status" value="1"/>
</dbReference>
<feature type="transmembrane region" description="Helical" evidence="4">
    <location>
        <begin position="12"/>
        <end position="33"/>
    </location>
</feature>
<dbReference type="STRING" id="415015.SAMN05660462_00562"/>
<organism evidence="6 7">
    <name type="scientific">Proteiniborus ethanoligenes</name>
    <dbReference type="NCBI Taxonomy" id="415015"/>
    <lineage>
        <taxon>Bacteria</taxon>
        <taxon>Bacillati</taxon>
        <taxon>Bacillota</taxon>
        <taxon>Clostridia</taxon>
        <taxon>Eubacteriales</taxon>
        <taxon>Proteiniborus</taxon>
    </lineage>
</organism>
<dbReference type="SMART" id="SM00342">
    <property type="entry name" value="HTH_ARAC"/>
    <property type="match status" value="1"/>
</dbReference>
<name>A0A1H3LM30_9FIRM</name>
<evidence type="ECO:0000256" key="2">
    <source>
        <dbReference type="ARBA" id="ARBA00023125"/>
    </source>
</evidence>
<reference evidence="6 7" key="1">
    <citation type="submission" date="2016-10" db="EMBL/GenBank/DDBJ databases">
        <authorList>
            <person name="de Groot N.N."/>
        </authorList>
    </citation>
    <scope>NUCLEOTIDE SEQUENCE [LARGE SCALE GENOMIC DNA]</scope>
    <source>
        <strain evidence="6 7">DSM 21650</strain>
    </source>
</reference>
<dbReference type="PROSITE" id="PS00041">
    <property type="entry name" value="HTH_ARAC_FAMILY_1"/>
    <property type="match status" value="1"/>
</dbReference>
<dbReference type="PRINTS" id="PR00032">
    <property type="entry name" value="HTHARAC"/>
</dbReference>
<dbReference type="RefSeq" id="WP_091726918.1">
    <property type="nucleotide sequence ID" value="NZ_FNQE01000004.1"/>
</dbReference>
<accession>A0A1H3LM30</accession>
<dbReference type="Proteomes" id="UP000198625">
    <property type="component" value="Unassembled WGS sequence"/>
</dbReference>
<evidence type="ECO:0000313" key="6">
    <source>
        <dbReference type="EMBL" id="SDY65597.1"/>
    </source>
</evidence>
<keyword evidence="1" id="KW-0805">Transcription regulation</keyword>
<dbReference type="Gene3D" id="1.10.10.60">
    <property type="entry name" value="Homeodomain-like"/>
    <property type="match status" value="2"/>
</dbReference>
<dbReference type="GO" id="GO:0003700">
    <property type="term" value="F:DNA-binding transcription factor activity"/>
    <property type="evidence" value="ECO:0007669"/>
    <property type="project" value="InterPro"/>
</dbReference>
<dbReference type="PANTHER" id="PTHR43280">
    <property type="entry name" value="ARAC-FAMILY TRANSCRIPTIONAL REGULATOR"/>
    <property type="match status" value="1"/>
</dbReference>
<dbReference type="InterPro" id="IPR018060">
    <property type="entry name" value="HTH_AraC"/>
</dbReference>
<protein>
    <submittedName>
        <fullName evidence="6">AraC-type DNA-binding protein</fullName>
    </submittedName>
</protein>
<dbReference type="PROSITE" id="PS01124">
    <property type="entry name" value="HTH_ARAC_FAMILY_2"/>
    <property type="match status" value="1"/>
</dbReference>
<dbReference type="InterPro" id="IPR009057">
    <property type="entry name" value="Homeodomain-like_sf"/>
</dbReference>
<evidence type="ECO:0000259" key="5">
    <source>
        <dbReference type="PROSITE" id="PS01124"/>
    </source>
</evidence>
<keyword evidence="4" id="KW-0812">Transmembrane</keyword>
<dbReference type="PANTHER" id="PTHR43280:SF2">
    <property type="entry name" value="HTH-TYPE TRANSCRIPTIONAL REGULATOR EXSA"/>
    <property type="match status" value="1"/>
</dbReference>
<keyword evidence="2 6" id="KW-0238">DNA-binding</keyword>
<keyword evidence="4" id="KW-0472">Membrane</keyword>
<evidence type="ECO:0000256" key="3">
    <source>
        <dbReference type="ARBA" id="ARBA00023163"/>
    </source>
</evidence>
<evidence type="ECO:0000256" key="1">
    <source>
        <dbReference type="ARBA" id="ARBA00023015"/>
    </source>
</evidence>
<keyword evidence="3" id="KW-0804">Transcription</keyword>
<gene>
    <name evidence="6" type="ORF">SAMN05660462_00562</name>
</gene>
<dbReference type="OrthoDB" id="9772063at2"/>
<feature type="transmembrane region" description="Helical" evidence="4">
    <location>
        <begin position="296"/>
        <end position="313"/>
    </location>
</feature>
<proteinExistence type="predicted"/>
<dbReference type="SUPFAM" id="SSF46689">
    <property type="entry name" value="Homeodomain-like"/>
    <property type="match status" value="1"/>
</dbReference>
<dbReference type="AlphaFoldDB" id="A0A1H3LM30"/>
<dbReference type="GO" id="GO:0043565">
    <property type="term" value="F:sequence-specific DNA binding"/>
    <property type="evidence" value="ECO:0007669"/>
    <property type="project" value="InterPro"/>
</dbReference>
<dbReference type="InterPro" id="IPR018062">
    <property type="entry name" value="HTH_AraC-typ_CS"/>
</dbReference>
<dbReference type="Pfam" id="PF12833">
    <property type="entry name" value="HTH_18"/>
    <property type="match status" value="1"/>
</dbReference>
<evidence type="ECO:0000256" key="4">
    <source>
        <dbReference type="SAM" id="Phobius"/>
    </source>
</evidence>
<dbReference type="EMBL" id="FNQE01000004">
    <property type="protein sequence ID" value="SDY65597.1"/>
    <property type="molecule type" value="Genomic_DNA"/>
</dbReference>
<keyword evidence="4" id="KW-1133">Transmembrane helix</keyword>